<feature type="chain" id="PRO_5042051079" evidence="1">
    <location>
        <begin position="21"/>
        <end position="172"/>
    </location>
</feature>
<name>A0AAD4D7M3_9FUNG</name>
<gene>
    <name evidence="2" type="ORF">BGZ95_001142</name>
</gene>
<evidence type="ECO:0000313" key="3">
    <source>
        <dbReference type="Proteomes" id="UP001194580"/>
    </source>
</evidence>
<accession>A0AAD4D7M3</accession>
<dbReference type="Proteomes" id="UP001194580">
    <property type="component" value="Unassembled WGS sequence"/>
</dbReference>
<evidence type="ECO:0000256" key="1">
    <source>
        <dbReference type="SAM" id="SignalP"/>
    </source>
</evidence>
<proteinExistence type="predicted"/>
<sequence length="172" mass="18573">MISIIPLFSLALTLATSALGQSNGKTNLKFCQDSAHKNYFESKTPPVGNSTVPSFTGSPNKEFCFEFGVKLVKEGSFPDETRVGITVYSDQDLIWNDNQPLCNVYTKAPASICSTSTNDPKTDESIISGCISLGTTELKNPRVEGTKGTVYVDFYNSEGLSFVCASGPVKFI</sequence>
<protein>
    <submittedName>
        <fullName evidence="2">Uncharacterized protein</fullName>
    </submittedName>
</protein>
<reference evidence="2" key="1">
    <citation type="journal article" date="2020" name="Fungal Divers.">
        <title>Resolving the Mortierellaceae phylogeny through synthesis of multi-gene phylogenetics and phylogenomics.</title>
        <authorList>
            <person name="Vandepol N."/>
            <person name="Liber J."/>
            <person name="Desiro A."/>
            <person name="Na H."/>
            <person name="Kennedy M."/>
            <person name="Barry K."/>
            <person name="Grigoriev I.V."/>
            <person name="Miller A.N."/>
            <person name="O'Donnell K."/>
            <person name="Stajich J.E."/>
            <person name="Bonito G."/>
        </authorList>
    </citation>
    <scope>NUCLEOTIDE SEQUENCE</scope>
    <source>
        <strain evidence="2">NRRL 28262</strain>
    </source>
</reference>
<keyword evidence="3" id="KW-1185">Reference proteome</keyword>
<organism evidence="2 3">
    <name type="scientific">Linnemannia exigua</name>
    <dbReference type="NCBI Taxonomy" id="604196"/>
    <lineage>
        <taxon>Eukaryota</taxon>
        <taxon>Fungi</taxon>
        <taxon>Fungi incertae sedis</taxon>
        <taxon>Mucoromycota</taxon>
        <taxon>Mortierellomycotina</taxon>
        <taxon>Mortierellomycetes</taxon>
        <taxon>Mortierellales</taxon>
        <taxon>Mortierellaceae</taxon>
        <taxon>Linnemannia</taxon>
    </lineage>
</organism>
<comment type="caution">
    <text evidence="2">The sequence shown here is derived from an EMBL/GenBank/DDBJ whole genome shotgun (WGS) entry which is preliminary data.</text>
</comment>
<dbReference type="AlphaFoldDB" id="A0AAD4D7M3"/>
<feature type="signal peptide" evidence="1">
    <location>
        <begin position="1"/>
        <end position="20"/>
    </location>
</feature>
<dbReference type="EMBL" id="JAAAIL010001225">
    <property type="protein sequence ID" value="KAG0271104.1"/>
    <property type="molecule type" value="Genomic_DNA"/>
</dbReference>
<keyword evidence="1" id="KW-0732">Signal</keyword>
<evidence type="ECO:0000313" key="2">
    <source>
        <dbReference type="EMBL" id="KAG0271104.1"/>
    </source>
</evidence>